<dbReference type="EMBL" id="MFKT01000013">
    <property type="protein sequence ID" value="OGG53358.1"/>
    <property type="molecule type" value="Genomic_DNA"/>
</dbReference>
<comment type="caution">
    <text evidence="2">The sequence shown here is derived from an EMBL/GenBank/DDBJ whole genome shotgun (WGS) entry which is preliminary data.</text>
</comment>
<dbReference type="STRING" id="1798480.A2851_00055"/>
<keyword evidence="1" id="KW-0812">Transmembrane</keyword>
<organism evidence="2 3">
    <name type="scientific">Candidatus Kaiserbacteria bacterium RIFCSPHIGHO2_01_FULL_53_29</name>
    <dbReference type="NCBI Taxonomy" id="1798480"/>
    <lineage>
        <taxon>Bacteria</taxon>
        <taxon>Candidatus Kaiseribacteriota</taxon>
    </lineage>
</organism>
<keyword evidence="1" id="KW-1133">Transmembrane helix</keyword>
<sequence length="76" mass="8290">MEDVLDSGRSQSHNQSNDDSWTGLFFLAGLVVAVGGGLVWWLGGAPYTSYGGWAFWIGLVVVVISLIVAWRRGEFD</sequence>
<keyword evidence="1" id="KW-0472">Membrane</keyword>
<dbReference type="Proteomes" id="UP000176863">
    <property type="component" value="Unassembled WGS sequence"/>
</dbReference>
<name>A0A1F6CW16_9BACT</name>
<reference evidence="2 3" key="1">
    <citation type="journal article" date="2016" name="Nat. Commun.">
        <title>Thousands of microbial genomes shed light on interconnected biogeochemical processes in an aquifer system.</title>
        <authorList>
            <person name="Anantharaman K."/>
            <person name="Brown C.T."/>
            <person name="Hug L.A."/>
            <person name="Sharon I."/>
            <person name="Castelle C.J."/>
            <person name="Probst A.J."/>
            <person name="Thomas B.C."/>
            <person name="Singh A."/>
            <person name="Wilkins M.J."/>
            <person name="Karaoz U."/>
            <person name="Brodie E.L."/>
            <person name="Williams K.H."/>
            <person name="Hubbard S.S."/>
            <person name="Banfield J.F."/>
        </authorList>
    </citation>
    <scope>NUCLEOTIDE SEQUENCE [LARGE SCALE GENOMIC DNA]</scope>
</reference>
<dbReference type="AlphaFoldDB" id="A0A1F6CW16"/>
<feature type="transmembrane region" description="Helical" evidence="1">
    <location>
        <begin position="21"/>
        <end position="41"/>
    </location>
</feature>
<proteinExistence type="predicted"/>
<evidence type="ECO:0000313" key="3">
    <source>
        <dbReference type="Proteomes" id="UP000176863"/>
    </source>
</evidence>
<accession>A0A1F6CW16</accession>
<feature type="transmembrane region" description="Helical" evidence="1">
    <location>
        <begin position="53"/>
        <end position="70"/>
    </location>
</feature>
<gene>
    <name evidence="2" type="ORF">A2851_00055</name>
</gene>
<evidence type="ECO:0000256" key="1">
    <source>
        <dbReference type="SAM" id="Phobius"/>
    </source>
</evidence>
<protein>
    <submittedName>
        <fullName evidence="2">Uncharacterized protein</fullName>
    </submittedName>
</protein>
<evidence type="ECO:0000313" key="2">
    <source>
        <dbReference type="EMBL" id="OGG53358.1"/>
    </source>
</evidence>